<organism evidence="1 2">
    <name type="scientific">Mycolicibacter kumamotonensis</name>
    <dbReference type="NCBI Taxonomy" id="354243"/>
    <lineage>
        <taxon>Bacteria</taxon>
        <taxon>Bacillati</taxon>
        <taxon>Actinomycetota</taxon>
        <taxon>Actinomycetes</taxon>
        <taxon>Mycobacteriales</taxon>
        <taxon>Mycobacteriaceae</taxon>
        <taxon>Mycolicibacter</taxon>
    </lineage>
</organism>
<gene>
    <name evidence="1" type="ORF">ACT18_00285</name>
</gene>
<reference evidence="1 2" key="1">
    <citation type="submission" date="2015-06" db="EMBL/GenBank/DDBJ databases">
        <title>Genome sequence of Mycobacterium kumamotonense strain Roo.</title>
        <authorList>
            <person name="Greninger A.L."/>
            <person name="Cunningham G."/>
            <person name="Miller S."/>
        </authorList>
    </citation>
    <scope>NUCLEOTIDE SEQUENCE [LARGE SCALE GENOMIC DNA]</scope>
    <source>
        <strain evidence="1 2">Roo</strain>
    </source>
</reference>
<accession>A0A1B8SL68</accession>
<keyword evidence="2" id="KW-1185">Reference proteome</keyword>
<dbReference type="EMBL" id="LFOE01000001">
    <property type="protein sequence ID" value="OBY33433.1"/>
    <property type="molecule type" value="Genomic_DNA"/>
</dbReference>
<dbReference type="AlphaFoldDB" id="A0A1B8SL68"/>
<comment type="caution">
    <text evidence="1">The sequence shown here is derived from an EMBL/GenBank/DDBJ whole genome shotgun (WGS) entry which is preliminary data.</text>
</comment>
<sequence>MTSQGSKIAAWIDECGDVDALPDELRIAAARLVCANAQGDTQEQQVADARDLMGALGLLPGQESEWLISSPIAPNQSIA</sequence>
<evidence type="ECO:0000313" key="2">
    <source>
        <dbReference type="Proteomes" id="UP000092668"/>
    </source>
</evidence>
<dbReference type="Proteomes" id="UP000092668">
    <property type="component" value="Unassembled WGS sequence"/>
</dbReference>
<evidence type="ECO:0000313" key="1">
    <source>
        <dbReference type="EMBL" id="OBY33433.1"/>
    </source>
</evidence>
<dbReference type="RefSeq" id="WP_065286691.1">
    <property type="nucleotide sequence ID" value="NZ_LFOE01000001.1"/>
</dbReference>
<name>A0A1B8SL68_9MYCO</name>
<proteinExistence type="predicted"/>
<protein>
    <submittedName>
        <fullName evidence="1">Uncharacterized protein</fullName>
    </submittedName>
</protein>